<dbReference type="Pfam" id="PF04828">
    <property type="entry name" value="GFA"/>
    <property type="match status" value="1"/>
</dbReference>
<keyword evidence="2" id="KW-0479">Metal-binding</keyword>
<comment type="caution">
    <text evidence="6">The sequence shown here is derived from an EMBL/GenBank/DDBJ whole genome shotgun (WGS) entry which is preliminary data.</text>
</comment>
<keyword evidence="3" id="KW-0862">Zinc</keyword>
<dbReference type="PANTHER" id="PTHR33337:SF31">
    <property type="entry name" value="DUF636 DOMAIN PROTEIN (AFU_ORTHOLOGUE AFUA_2G12650)"/>
    <property type="match status" value="1"/>
</dbReference>
<evidence type="ECO:0000256" key="2">
    <source>
        <dbReference type="ARBA" id="ARBA00022723"/>
    </source>
</evidence>
<dbReference type="GO" id="GO:0046872">
    <property type="term" value="F:metal ion binding"/>
    <property type="evidence" value="ECO:0007669"/>
    <property type="project" value="UniProtKB-KW"/>
</dbReference>
<dbReference type="InterPro" id="IPR006913">
    <property type="entry name" value="CENP-V/GFA"/>
</dbReference>
<dbReference type="Proteomes" id="UP000481861">
    <property type="component" value="Unassembled WGS sequence"/>
</dbReference>
<evidence type="ECO:0000313" key="6">
    <source>
        <dbReference type="EMBL" id="KAF2877296.1"/>
    </source>
</evidence>
<proteinExistence type="inferred from homology"/>
<gene>
    <name evidence="6" type="ORF">BDV95DRAFT_589895</name>
</gene>
<dbReference type="AlphaFoldDB" id="A0A7C8MFY6"/>
<reference evidence="6 7" key="1">
    <citation type="submission" date="2020-01" db="EMBL/GenBank/DDBJ databases">
        <authorList>
            <consortium name="DOE Joint Genome Institute"/>
            <person name="Haridas S."/>
            <person name="Albert R."/>
            <person name="Binder M."/>
            <person name="Bloem J."/>
            <person name="Labutti K."/>
            <person name="Salamov A."/>
            <person name="Andreopoulos B."/>
            <person name="Baker S.E."/>
            <person name="Barry K."/>
            <person name="Bills G."/>
            <person name="Bluhm B.H."/>
            <person name="Cannon C."/>
            <person name="Castanera R."/>
            <person name="Culley D.E."/>
            <person name="Daum C."/>
            <person name="Ezra D."/>
            <person name="Gonzalez J.B."/>
            <person name="Henrissat B."/>
            <person name="Kuo A."/>
            <person name="Liang C."/>
            <person name="Lipzen A."/>
            <person name="Lutzoni F."/>
            <person name="Magnuson J."/>
            <person name="Mondo S."/>
            <person name="Nolan M."/>
            <person name="Ohm R."/>
            <person name="Pangilinan J."/>
            <person name="Park H.-J.H."/>
            <person name="Ramirez L."/>
            <person name="Alfaro M."/>
            <person name="Sun H."/>
            <person name="Tritt A."/>
            <person name="Yoshinaga Y."/>
            <person name="Zwiers L.-H.L."/>
            <person name="Turgeon B.G."/>
            <person name="Goodwin S.B."/>
            <person name="Spatafora J.W."/>
            <person name="Crous P.W."/>
            <person name="Grigoriev I.V."/>
        </authorList>
    </citation>
    <scope>NUCLEOTIDE SEQUENCE [LARGE SCALE GENOMIC DNA]</scope>
    <source>
        <strain evidence="6 7">CBS 611.86</strain>
    </source>
</reference>
<comment type="similarity">
    <text evidence="1">Belongs to the Gfa family.</text>
</comment>
<organism evidence="6 7">
    <name type="scientific">Massariosphaeria phaeospora</name>
    <dbReference type="NCBI Taxonomy" id="100035"/>
    <lineage>
        <taxon>Eukaryota</taxon>
        <taxon>Fungi</taxon>
        <taxon>Dikarya</taxon>
        <taxon>Ascomycota</taxon>
        <taxon>Pezizomycotina</taxon>
        <taxon>Dothideomycetes</taxon>
        <taxon>Pleosporomycetidae</taxon>
        <taxon>Pleosporales</taxon>
        <taxon>Pleosporales incertae sedis</taxon>
        <taxon>Massariosphaeria</taxon>
    </lineage>
</organism>
<dbReference type="InterPro" id="IPR011057">
    <property type="entry name" value="Mss4-like_sf"/>
</dbReference>
<dbReference type="Gene3D" id="3.90.1590.10">
    <property type="entry name" value="glutathione-dependent formaldehyde- activating enzyme (gfa)"/>
    <property type="match status" value="2"/>
</dbReference>
<evidence type="ECO:0000256" key="3">
    <source>
        <dbReference type="ARBA" id="ARBA00022833"/>
    </source>
</evidence>
<dbReference type="PROSITE" id="PS51891">
    <property type="entry name" value="CENP_V_GFA"/>
    <property type="match status" value="1"/>
</dbReference>
<evidence type="ECO:0000256" key="1">
    <source>
        <dbReference type="ARBA" id="ARBA00005495"/>
    </source>
</evidence>
<sequence>MASSTSITLLAHCLCATHTFHTRIPPSSLPLPTSICHCTSCRLTTGALSTSATPWPTPRATVNTSALRTFAFSPRINVLFCGTCGSPLFFEFPLEKGARLSVVAGMVRVGRDGDGDEGCGFEDEDEGETDTGTEIETELLQSAKHICVGDTRDGGATLWAPRWDRRSGEEVPRFWGRSEGSAALGWDWLDEINTTRSEHGDQDEDADQDEDEKVLPIRCKCQGVNLRLHRGPASPTTTSTPPAKLRSISCSCRSCRLASGASTFHWAVAALSNISFATLSTFSSSASTSACPSTSTPAFPTSASALRAAVDASALGTLTYYASSPSTQRYFCRVCSASVFYASAERKGEVRVAIGVLGAGSGARAEGWVHWGGLEGDWYKNWDGYGHDAGVEKKKKQYARCGRTSKALMETRLDVDATA</sequence>
<dbReference type="PANTHER" id="PTHR33337">
    <property type="entry name" value="GFA DOMAIN-CONTAINING PROTEIN"/>
    <property type="match status" value="1"/>
</dbReference>
<dbReference type="EMBL" id="JAADJZ010000002">
    <property type="protein sequence ID" value="KAF2877296.1"/>
    <property type="molecule type" value="Genomic_DNA"/>
</dbReference>
<name>A0A7C8MFY6_9PLEO</name>
<dbReference type="SUPFAM" id="SSF51316">
    <property type="entry name" value="Mss4-like"/>
    <property type="match status" value="3"/>
</dbReference>
<keyword evidence="7" id="KW-1185">Reference proteome</keyword>
<dbReference type="GO" id="GO:0016846">
    <property type="term" value="F:carbon-sulfur lyase activity"/>
    <property type="evidence" value="ECO:0007669"/>
    <property type="project" value="InterPro"/>
</dbReference>
<evidence type="ECO:0000256" key="4">
    <source>
        <dbReference type="ARBA" id="ARBA00023239"/>
    </source>
</evidence>
<evidence type="ECO:0000259" key="5">
    <source>
        <dbReference type="PROSITE" id="PS51891"/>
    </source>
</evidence>
<protein>
    <recommendedName>
        <fullName evidence="5">CENP-V/GFA domain-containing protein</fullName>
    </recommendedName>
</protein>
<keyword evidence="4" id="KW-0456">Lyase</keyword>
<accession>A0A7C8MFY6</accession>
<evidence type="ECO:0000313" key="7">
    <source>
        <dbReference type="Proteomes" id="UP000481861"/>
    </source>
</evidence>
<dbReference type="OrthoDB" id="5422068at2759"/>
<feature type="domain" description="CENP-V/GFA" evidence="5">
    <location>
        <begin position="9"/>
        <end position="125"/>
    </location>
</feature>